<accession>M9M0G4</accession>
<comment type="caution">
    <text evidence="8">The sequence shown here is derived from an EMBL/GenBank/DDBJ whole genome shotgun (WGS) entry which is preliminary data.</text>
</comment>
<keyword evidence="4 6" id="KW-1133">Transmembrane helix</keyword>
<dbReference type="PANTHER" id="PTHR36115">
    <property type="entry name" value="PROLINE-RICH ANTIGEN HOMOLOG-RELATED"/>
    <property type="match status" value="1"/>
</dbReference>
<dbReference type="PANTHER" id="PTHR36115:SF9">
    <property type="entry name" value="LMO1584 PROTEIN"/>
    <property type="match status" value="1"/>
</dbReference>
<evidence type="ECO:0000256" key="5">
    <source>
        <dbReference type="ARBA" id="ARBA00023136"/>
    </source>
</evidence>
<evidence type="ECO:0000256" key="2">
    <source>
        <dbReference type="ARBA" id="ARBA00022475"/>
    </source>
</evidence>
<dbReference type="Proteomes" id="UP000029453">
    <property type="component" value="Unassembled WGS sequence"/>
</dbReference>
<dbReference type="OrthoDB" id="9793824at2"/>
<dbReference type="EMBL" id="BALG01000080">
    <property type="protein sequence ID" value="GAC42254.1"/>
    <property type="molecule type" value="Genomic_DNA"/>
</dbReference>
<evidence type="ECO:0000256" key="6">
    <source>
        <dbReference type="SAM" id="Phobius"/>
    </source>
</evidence>
<gene>
    <name evidence="8" type="ORF">PPOP_1611</name>
</gene>
<reference evidence="8 9" key="1">
    <citation type="submission" date="2012-10" db="EMBL/GenBank/DDBJ databases">
        <title>Draft Genome Sequence of Paenibacillus popilliae ATCC 14706T.</title>
        <authorList>
            <person name="Iiyama K."/>
            <person name="Mori K."/>
            <person name="Mon H."/>
            <person name="Chieda Y."/>
            <person name="Lee J.M."/>
            <person name="Kusakabe T."/>
            <person name="Tashiro K."/>
            <person name="Asano S."/>
            <person name="Yasunaga-Aoki C."/>
            <person name="Shimizu S."/>
        </authorList>
    </citation>
    <scope>NUCLEOTIDE SEQUENCE [LARGE SCALE GENOMIC DNA]</scope>
    <source>
        <strain evidence="8 9">ATCC 14706</strain>
    </source>
</reference>
<keyword evidence="9" id="KW-1185">Reference proteome</keyword>
<keyword evidence="2" id="KW-1003">Cell membrane</keyword>
<evidence type="ECO:0000313" key="8">
    <source>
        <dbReference type="EMBL" id="GAC42254.1"/>
    </source>
</evidence>
<dbReference type="AlphaFoldDB" id="M9M0G4"/>
<dbReference type="InterPro" id="IPR051791">
    <property type="entry name" value="Pra-immunoreactive"/>
</dbReference>
<evidence type="ECO:0000256" key="3">
    <source>
        <dbReference type="ARBA" id="ARBA00022692"/>
    </source>
</evidence>
<dbReference type="Pfam" id="PF06271">
    <property type="entry name" value="RDD"/>
    <property type="match status" value="1"/>
</dbReference>
<dbReference type="GO" id="GO:0005886">
    <property type="term" value="C:plasma membrane"/>
    <property type="evidence" value="ECO:0007669"/>
    <property type="project" value="UniProtKB-SubCell"/>
</dbReference>
<proteinExistence type="predicted"/>
<keyword evidence="3 6" id="KW-0812">Transmembrane</keyword>
<evidence type="ECO:0000313" key="9">
    <source>
        <dbReference type="Proteomes" id="UP000029453"/>
    </source>
</evidence>
<feature type="transmembrane region" description="Helical" evidence="6">
    <location>
        <begin position="44"/>
        <end position="65"/>
    </location>
</feature>
<organism evidence="8 9">
    <name type="scientific">Paenibacillus popilliae ATCC 14706</name>
    <dbReference type="NCBI Taxonomy" id="1212764"/>
    <lineage>
        <taxon>Bacteria</taxon>
        <taxon>Bacillati</taxon>
        <taxon>Bacillota</taxon>
        <taxon>Bacilli</taxon>
        <taxon>Bacillales</taxon>
        <taxon>Paenibacillaceae</taxon>
        <taxon>Paenibacillus</taxon>
    </lineage>
</organism>
<feature type="domain" description="RDD" evidence="7">
    <location>
        <begin position="8"/>
        <end position="128"/>
    </location>
</feature>
<name>M9M0G4_PAEPP</name>
<dbReference type="RefSeq" id="WP_006285660.1">
    <property type="nucleotide sequence ID" value="NZ_BALG01000080.1"/>
</dbReference>
<dbReference type="InterPro" id="IPR010432">
    <property type="entry name" value="RDD"/>
</dbReference>
<protein>
    <submittedName>
        <fullName evidence="8">Predicted membrane protein</fullName>
    </submittedName>
</protein>
<comment type="subcellular location">
    <subcellularLocation>
        <location evidence="1">Cell membrane</location>
        <topology evidence="1">Multi-pass membrane protein</topology>
    </subcellularLocation>
</comment>
<sequence>MEIQQGTYAGFWVRLIAFLLDMAFVAPLLYLIFDILLYHQNNDFYIIIGKTCLFCFYFFILTYLFGQTFGKMVVGIKIVPKQHHKIAWEEVLLREVIGKFLSIMFVFTGILLIALDPQKQSLHDKLGNMYVVWEKA</sequence>
<keyword evidence="5 6" id="KW-0472">Membrane</keyword>
<feature type="transmembrane region" description="Helical" evidence="6">
    <location>
        <begin position="12"/>
        <end position="32"/>
    </location>
</feature>
<evidence type="ECO:0000256" key="4">
    <source>
        <dbReference type="ARBA" id="ARBA00022989"/>
    </source>
</evidence>
<feature type="transmembrane region" description="Helical" evidence="6">
    <location>
        <begin position="96"/>
        <end position="115"/>
    </location>
</feature>
<evidence type="ECO:0000256" key="1">
    <source>
        <dbReference type="ARBA" id="ARBA00004651"/>
    </source>
</evidence>
<evidence type="ECO:0000259" key="7">
    <source>
        <dbReference type="Pfam" id="PF06271"/>
    </source>
</evidence>